<keyword evidence="4" id="KW-1185">Reference proteome</keyword>
<keyword evidence="1" id="KW-0233">DNA recombination</keyword>
<evidence type="ECO:0000313" key="3">
    <source>
        <dbReference type="EMBL" id="OXA53219.1"/>
    </source>
</evidence>
<keyword evidence="1" id="KW-0833">Ubl conjugation pathway</keyword>
<dbReference type="GO" id="GO:0000724">
    <property type="term" value="P:double-strand break repair via homologous recombination"/>
    <property type="evidence" value="ECO:0007669"/>
    <property type="project" value="TreeGrafter"/>
</dbReference>
<dbReference type="PANTHER" id="PTHR20973">
    <property type="entry name" value="NON-SMC ELEMENT 1-RELATED"/>
    <property type="match status" value="1"/>
</dbReference>
<dbReference type="InterPro" id="IPR002219">
    <property type="entry name" value="PKC_DAG/PE"/>
</dbReference>
<dbReference type="EMBL" id="LNIX01000006">
    <property type="protein sequence ID" value="OXA53219.1"/>
    <property type="molecule type" value="Genomic_DNA"/>
</dbReference>
<keyword evidence="1" id="KW-0539">Nucleus</keyword>
<dbReference type="Pfam" id="PF07574">
    <property type="entry name" value="SMC_Nse1"/>
    <property type="match status" value="1"/>
</dbReference>
<dbReference type="InterPro" id="IPR011513">
    <property type="entry name" value="Nse1"/>
</dbReference>
<sequence length="278" mass="32570">MEKKGYGVLHKIVLQGMKSGGLLDFHRVKTLFWRASNALSLDEEQWTSMLAIERVFKEINEKIKLYDVAIMSASCELTGEKFFMFLDMMETPAMRMETLFSKAELELFRKIMTAVLRKYEHFAVPVMDCKDMAREINARDFSIEMAEAFVQKMIGLHYFAKYYLDPKGPEYEITIGIRTIREFEPILREVYDDVMTNCHLCKMTMLHGHQCPKCSVFVHKACHEKYIKTWKTCPGCKTGMVKRVAKQMRLKTQHHQVHRIPRLLLRCQSCIQYQKNGG</sequence>
<evidence type="ECO:0000259" key="2">
    <source>
        <dbReference type="PROSITE" id="PS50081"/>
    </source>
</evidence>
<keyword evidence="1" id="KW-0808">Transferase</keyword>
<organism evidence="3 4">
    <name type="scientific">Folsomia candida</name>
    <name type="common">Springtail</name>
    <dbReference type="NCBI Taxonomy" id="158441"/>
    <lineage>
        <taxon>Eukaryota</taxon>
        <taxon>Metazoa</taxon>
        <taxon>Ecdysozoa</taxon>
        <taxon>Arthropoda</taxon>
        <taxon>Hexapoda</taxon>
        <taxon>Collembola</taxon>
        <taxon>Entomobryomorpha</taxon>
        <taxon>Isotomoidea</taxon>
        <taxon>Isotomidae</taxon>
        <taxon>Proisotominae</taxon>
        <taxon>Folsomia</taxon>
    </lineage>
</organism>
<keyword evidence="1" id="KW-0863">Zinc-finger</keyword>
<dbReference type="GO" id="GO:0061630">
    <property type="term" value="F:ubiquitin protein ligase activity"/>
    <property type="evidence" value="ECO:0007669"/>
    <property type="project" value="UniProtKB-EC"/>
</dbReference>
<dbReference type="Gene3D" id="3.30.40.10">
    <property type="entry name" value="Zinc/RING finger domain, C3HC4 (zinc finger)"/>
    <property type="match status" value="1"/>
</dbReference>
<protein>
    <recommendedName>
        <fullName evidence="1">Non-structural maintenance of chromosomes element 1 homolog</fullName>
        <ecNumber evidence="1">2.3.2.27</ecNumber>
    </recommendedName>
</protein>
<dbReference type="AlphaFoldDB" id="A0A226E6Y6"/>
<dbReference type="GO" id="GO:0030915">
    <property type="term" value="C:Smc5-Smc6 complex"/>
    <property type="evidence" value="ECO:0007669"/>
    <property type="project" value="UniProtKB-UniRule"/>
</dbReference>
<proteinExistence type="inferred from homology"/>
<dbReference type="InterPro" id="IPR036388">
    <property type="entry name" value="WH-like_DNA-bd_sf"/>
</dbReference>
<dbReference type="GO" id="GO:0008270">
    <property type="term" value="F:zinc ion binding"/>
    <property type="evidence" value="ECO:0007669"/>
    <property type="project" value="UniProtKB-KW"/>
</dbReference>
<evidence type="ECO:0000256" key="1">
    <source>
        <dbReference type="RuleBase" id="RU368018"/>
    </source>
</evidence>
<dbReference type="PANTHER" id="PTHR20973:SF0">
    <property type="entry name" value="NON-STRUCTURAL MAINTENANCE OF CHROMOSOMES ELEMENT 1 HOMOLOG"/>
    <property type="match status" value="1"/>
</dbReference>
<comment type="similarity">
    <text evidence="1">Belongs to the NSE1 family.</text>
</comment>
<keyword evidence="1" id="KW-0862">Zinc</keyword>
<dbReference type="GO" id="GO:0005634">
    <property type="term" value="C:nucleus"/>
    <property type="evidence" value="ECO:0007669"/>
    <property type="project" value="UniProtKB-SubCell"/>
</dbReference>
<dbReference type="STRING" id="158441.A0A226E6Y6"/>
<keyword evidence="1" id="KW-0479">Metal-binding</keyword>
<evidence type="ECO:0000313" key="4">
    <source>
        <dbReference type="Proteomes" id="UP000198287"/>
    </source>
</evidence>
<dbReference type="InterPro" id="IPR013083">
    <property type="entry name" value="Znf_RING/FYVE/PHD"/>
</dbReference>
<dbReference type="Gene3D" id="3.90.1150.220">
    <property type="match status" value="1"/>
</dbReference>
<dbReference type="PROSITE" id="PS50081">
    <property type="entry name" value="ZF_DAG_PE_2"/>
    <property type="match status" value="1"/>
</dbReference>
<comment type="caution">
    <text evidence="3">The sequence shown here is derived from an EMBL/GenBank/DDBJ whole genome shotgun (WGS) entry which is preliminary data.</text>
</comment>
<keyword evidence="1" id="KW-0234">DNA repair</keyword>
<dbReference type="Proteomes" id="UP000198287">
    <property type="component" value="Unassembled WGS sequence"/>
</dbReference>
<reference evidence="3 4" key="1">
    <citation type="submission" date="2015-12" db="EMBL/GenBank/DDBJ databases">
        <title>The genome of Folsomia candida.</title>
        <authorList>
            <person name="Faddeeva A."/>
            <person name="Derks M.F."/>
            <person name="Anvar Y."/>
            <person name="Smit S."/>
            <person name="Van Straalen N."/>
            <person name="Roelofs D."/>
        </authorList>
    </citation>
    <scope>NUCLEOTIDE SEQUENCE [LARGE SCALE GENOMIC DNA]</scope>
    <source>
        <strain evidence="3 4">VU population</strain>
        <tissue evidence="3">Whole body</tissue>
    </source>
</reference>
<gene>
    <name evidence="3" type="ORF">Fcan01_12454</name>
</gene>
<feature type="domain" description="Phorbol-ester/DAG-type" evidence="2">
    <location>
        <begin position="183"/>
        <end position="233"/>
    </location>
</feature>
<comment type="subcellular location">
    <subcellularLocation>
        <location evidence="1">Nucleus</location>
    </subcellularLocation>
</comment>
<dbReference type="Gene3D" id="1.10.10.10">
    <property type="entry name" value="Winged helix-like DNA-binding domain superfamily/Winged helix DNA-binding domain"/>
    <property type="match status" value="1"/>
</dbReference>
<keyword evidence="1" id="KW-0227">DNA damage</keyword>
<comment type="catalytic activity">
    <reaction evidence="1">
        <text>S-ubiquitinyl-[E2 ubiquitin-conjugating enzyme]-L-cysteine + [acceptor protein]-L-lysine = [E2 ubiquitin-conjugating enzyme]-L-cysteine + N(6)-ubiquitinyl-[acceptor protein]-L-lysine.</text>
        <dbReference type="EC" id="2.3.2.27"/>
    </reaction>
</comment>
<name>A0A226E6Y6_FOLCA</name>
<accession>A0A226E6Y6</accession>
<dbReference type="EC" id="2.3.2.27" evidence="1"/>
<comment type="subunit">
    <text evidence="1">Component of the Smc5-Smc6 complex.</text>
</comment>